<gene>
    <name evidence="1" type="ORF">LCGC14_0792170</name>
</gene>
<protein>
    <submittedName>
        <fullName evidence="1">Uncharacterized protein</fullName>
    </submittedName>
</protein>
<accession>A0A0F9QC11</accession>
<comment type="caution">
    <text evidence="1">The sequence shown here is derived from an EMBL/GenBank/DDBJ whole genome shotgun (WGS) entry which is preliminary data.</text>
</comment>
<name>A0A0F9QC11_9ZZZZ</name>
<reference evidence="1" key="1">
    <citation type="journal article" date="2015" name="Nature">
        <title>Complex archaea that bridge the gap between prokaryotes and eukaryotes.</title>
        <authorList>
            <person name="Spang A."/>
            <person name="Saw J.H."/>
            <person name="Jorgensen S.L."/>
            <person name="Zaremba-Niedzwiedzka K."/>
            <person name="Martijn J."/>
            <person name="Lind A.E."/>
            <person name="van Eijk R."/>
            <person name="Schleper C."/>
            <person name="Guy L."/>
            <person name="Ettema T.J."/>
        </authorList>
    </citation>
    <scope>NUCLEOTIDE SEQUENCE</scope>
</reference>
<proteinExistence type="predicted"/>
<dbReference type="EMBL" id="LAZR01002096">
    <property type="protein sequence ID" value="KKN34577.1"/>
    <property type="molecule type" value="Genomic_DNA"/>
</dbReference>
<organism evidence="1">
    <name type="scientific">marine sediment metagenome</name>
    <dbReference type="NCBI Taxonomy" id="412755"/>
    <lineage>
        <taxon>unclassified sequences</taxon>
        <taxon>metagenomes</taxon>
        <taxon>ecological metagenomes</taxon>
    </lineage>
</organism>
<dbReference type="AlphaFoldDB" id="A0A0F9QC11"/>
<evidence type="ECO:0000313" key="1">
    <source>
        <dbReference type="EMBL" id="KKN34577.1"/>
    </source>
</evidence>
<sequence length="277" mass="32752">MLLAGSNNCYEVGQGGRSGRRVRSWEATRYYNRKDKISEKPEVILKKLDAELRRRTREHLEYQKANYPKEEWVKPAHIRNHFGYYSSIVVGSGRCHDTSWDRYRSQFTNGIKNAVTIEELDKLGVNLNIHYYSYNDDSPNGKPVSVDIKTEQEYFIELKKWREWQASSGKMFYLSFHPSSTDAVLHRLRMLRDSKRKPPREKTRVEQGHYFVLTNGNGNLVKYTSRGYRHSYSQTGGKQFRTEDIAEKYRQQLVNKERYQAETWKVKRVDQATSFLV</sequence>